<accession>A0A1G6S9Z1</accession>
<sequence length="315" mass="34618">MKKLVIAAALLLVSSTFSFAQNSLGKSDDAERLAIAAVVPDGAGDIPEGAKSMLMNKMRQIATQNGLGASEFGTRFALVPAVSVLTKDITPTAPPQQVVTLEIIFYVVDAVGQTIFSQTSVQFKGVGQTEDKAYIMAIKNISPKMGQFKGLIEKGKEKIIEYYNSQCDVILKGAQALAAQRKYEEAIFNLIAVPDVCRECYDKSMNLSAEIYKQYEDYTCGKNLAAAKAAWANLDSDKAAESLGLIDPEAKCYADAQQLADQIQKKLLEDGKVWDFKVKKYDDATSMEKQKLENIHDIGVAAASNYYAKWDWLYK</sequence>
<evidence type="ECO:0008006" key="4">
    <source>
        <dbReference type="Google" id="ProtNLM"/>
    </source>
</evidence>
<organism evidence="2 3">
    <name type="scientific">Williamwhitmania taraxaci</name>
    <dbReference type="NCBI Taxonomy" id="1640674"/>
    <lineage>
        <taxon>Bacteria</taxon>
        <taxon>Pseudomonadati</taxon>
        <taxon>Bacteroidota</taxon>
        <taxon>Bacteroidia</taxon>
        <taxon>Bacteroidales</taxon>
        <taxon>Williamwhitmaniaceae</taxon>
        <taxon>Williamwhitmania</taxon>
    </lineage>
</organism>
<dbReference type="Proteomes" id="UP000199452">
    <property type="component" value="Unassembled WGS sequence"/>
</dbReference>
<keyword evidence="3" id="KW-1185">Reference proteome</keyword>
<evidence type="ECO:0000313" key="3">
    <source>
        <dbReference type="Proteomes" id="UP000199452"/>
    </source>
</evidence>
<gene>
    <name evidence="2" type="ORF">SAMN05216323_109010</name>
</gene>
<dbReference type="AlphaFoldDB" id="A0A1G6S9Z1"/>
<keyword evidence="1" id="KW-0732">Signal</keyword>
<dbReference type="EMBL" id="FMYP01000090">
    <property type="protein sequence ID" value="SDD13698.1"/>
    <property type="molecule type" value="Genomic_DNA"/>
</dbReference>
<proteinExistence type="predicted"/>
<evidence type="ECO:0000313" key="2">
    <source>
        <dbReference type="EMBL" id="SDD13698.1"/>
    </source>
</evidence>
<dbReference type="RefSeq" id="WP_092440782.1">
    <property type="nucleotide sequence ID" value="NZ_FMYP01000090.1"/>
</dbReference>
<name>A0A1G6S9Z1_9BACT</name>
<dbReference type="STRING" id="1640674.SAMN05216323_109010"/>
<feature type="chain" id="PRO_5011666397" description="Tetratricopeptide repeat-containing protein" evidence="1">
    <location>
        <begin position="21"/>
        <end position="315"/>
    </location>
</feature>
<dbReference type="OrthoDB" id="1049190at2"/>
<reference evidence="2 3" key="1">
    <citation type="submission" date="2016-09" db="EMBL/GenBank/DDBJ databases">
        <authorList>
            <person name="Capua I."/>
            <person name="De Benedictis P."/>
            <person name="Joannis T."/>
            <person name="Lombin L.H."/>
            <person name="Cattoli G."/>
        </authorList>
    </citation>
    <scope>NUCLEOTIDE SEQUENCE [LARGE SCALE GENOMIC DNA]</scope>
    <source>
        <strain evidence="2 3">A7P-90m</strain>
    </source>
</reference>
<evidence type="ECO:0000256" key="1">
    <source>
        <dbReference type="SAM" id="SignalP"/>
    </source>
</evidence>
<feature type="signal peptide" evidence="1">
    <location>
        <begin position="1"/>
        <end position="20"/>
    </location>
</feature>
<protein>
    <recommendedName>
        <fullName evidence="4">Tetratricopeptide repeat-containing protein</fullName>
    </recommendedName>
</protein>